<evidence type="ECO:0000259" key="6">
    <source>
        <dbReference type="PROSITE" id="PS50222"/>
    </source>
</evidence>
<dbReference type="GO" id="GO:0016020">
    <property type="term" value="C:membrane"/>
    <property type="evidence" value="ECO:0007669"/>
    <property type="project" value="TreeGrafter"/>
</dbReference>
<dbReference type="GO" id="GO:0005509">
    <property type="term" value="F:calcium ion binding"/>
    <property type="evidence" value="ECO:0007669"/>
    <property type="project" value="InterPro"/>
</dbReference>
<dbReference type="AlphaFoldDB" id="A0AAD7XQA1"/>
<dbReference type="InterPro" id="IPR002048">
    <property type="entry name" value="EF_hand_dom"/>
</dbReference>
<evidence type="ECO:0000256" key="3">
    <source>
        <dbReference type="SAM" id="MobiDB-lite"/>
    </source>
</evidence>
<evidence type="ECO:0000256" key="4">
    <source>
        <dbReference type="SAM" id="Phobius"/>
    </source>
</evidence>
<feature type="domain" description="EF-hand" evidence="6">
    <location>
        <begin position="364"/>
        <end position="399"/>
    </location>
</feature>
<dbReference type="SMART" id="SM00054">
    <property type="entry name" value="EFh"/>
    <property type="match status" value="4"/>
</dbReference>
<sequence length="900" mass="100118">MEKGGTTTESEGKTKSSIKFARALGKLKPMKRLGDATKKRAGSLGILGTEARSVEKEDCYEDFRSDEAVWRFLKSPFLGPAYQQRLMIGRLSVKVIEAANLPAADLGGTSDPYVKLILTGRNKWDQEWDHKQTWRTKTVKKDLCPRFHAETTFGVPRFDAVLRVEVYDSDVQSADDLLGSCEVPLKELAGRGLVKNWFSLKIETGFTAPSAAVHVHLHYDVSPLGEAVSMVWCEQRNKVEKPKFDINAMITNGLKLKDEMQPYLDFANAGERSTRWVDCEQSRRWLAALLFLACFIHRLFEIVHVGIAIALLRNYLEKRHVERIKKQAADIFEKIDRDGSKSLDRSEIGMAVRELAMRTSRKPPSEAETDELFSRADVDGGGELCLEEFTQMLLESPSIMGVNKVLHHRISSAEEAAAALQGDVDDDDDDGDDEPVDERQPHQRQQQQRQKRASTSAFARMMRSRRTNDTEDSQVSRTPAAANDDDDKQQQKGVVIKGMTAKIVNMVARKVGGPAADDGMKQLGDAVKAMELVRAIFQWDDPKVSATCVVANVAMAAAHYMLPLAVFAVPAVLGAFFAMSEKRKMLEIFVDRGAKAVARYQFHLRRHKGEPNKILEPKMRPILQQIATGPIFGSSVSTKAYKAVVHSIFSRLDVDGSGTIDSHELCSFVLQAMPSATPRVREQLGGDEATVERRVSRLVDKYDVNGDGEIDFSEFAEIVAKTGTAEVLIQDELNRQIKSEAGMKCIKLPSTKTALTSPKLWAHQTSLVAKPAKLSQQNVMRSSTDKKFNLSYTSRHGDTHVITAQCLLDVRASPSSKQVICVTYKEFPDAKPTKALLLRLSEVLRDPFLDLLRTNILRLPQDSTILKQPRTYDREISELSKNGGGGGTTRANSRAAVSPK</sequence>
<reference evidence="7" key="1">
    <citation type="submission" date="2023-01" db="EMBL/GenBank/DDBJ databases">
        <title>Metagenome sequencing of chrysophaentin producing Chrysophaeum taylorii.</title>
        <authorList>
            <person name="Davison J."/>
            <person name="Bewley C."/>
        </authorList>
    </citation>
    <scope>NUCLEOTIDE SEQUENCE</scope>
    <source>
        <strain evidence="7">NIES-1699</strain>
    </source>
</reference>
<feature type="compositionally biased region" description="Acidic residues" evidence="3">
    <location>
        <begin position="423"/>
        <end position="436"/>
    </location>
</feature>
<dbReference type="PROSITE" id="PS50222">
    <property type="entry name" value="EF_HAND_2"/>
    <property type="match status" value="4"/>
</dbReference>
<dbReference type="PROSITE" id="PS00018">
    <property type="entry name" value="EF_HAND_1"/>
    <property type="match status" value="4"/>
</dbReference>
<keyword evidence="1" id="KW-0479">Metal-binding</keyword>
<accession>A0AAD7XQA1</accession>
<evidence type="ECO:0000313" key="8">
    <source>
        <dbReference type="Proteomes" id="UP001230188"/>
    </source>
</evidence>
<gene>
    <name evidence="7" type="ORF">CTAYLR_003875</name>
</gene>
<dbReference type="SMART" id="SM00239">
    <property type="entry name" value="C2"/>
    <property type="match status" value="1"/>
</dbReference>
<dbReference type="PROSITE" id="PS50004">
    <property type="entry name" value="C2"/>
    <property type="match status" value="1"/>
</dbReference>
<comment type="caution">
    <text evidence="7">The sequence shown here is derived from an EMBL/GenBank/DDBJ whole genome shotgun (WGS) entry which is preliminary data.</text>
</comment>
<dbReference type="InterPro" id="IPR000008">
    <property type="entry name" value="C2_dom"/>
</dbReference>
<feature type="transmembrane region" description="Helical" evidence="4">
    <location>
        <begin position="560"/>
        <end position="579"/>
    </location>
</feature>
<evidence type="ECO:0008006" key="9">
    <source>
        <dbReference type="Google" id="ProtNLM"/>
    </source>
</evidence>
<dbReference type="CDD" id="cd00030">
    <property type="entry name" value="C2"/>
    <property type="match status" value="1"/>
</dbReference>
<organism evidence="7 8">
    <name type="scientific">Chrysophaeum taylorii</name>
    <dbReference type="NCBI Taxonomy" id="2483200"/>
    <lineage>
        <taxon>Eukaryota</taxon>
        <taxon>Sar</taxon>
        <taxon>Stramenopiles</taxon>
        <taxon>Ochrophyta</taxon>
        <taxon>Pelagophyceae</taxon>
        <taxon>Pelagomonadales</taxon>
        <taxon>Pelagomonadaceae</taxon>
        <taxon>Chrysophaeum</taxon>
    </lineage>
</organism>
<keyword evidence="8" id="KW-1185">Reference proteome</keyword>
<dbReference type="Gene3D" id="1.10.238.10">
    <property type="entry name" value="EF-hand"/>
    <property type="match status" value="2"/>
</dbReference>
<keyword evidence="4" id="KW-0812">Transmembrane</keyword>
<feature type="domain" description="C2" evidence="5">
    <location>
        <begin position="72"/>
        <end position="198"/>
    </location>
</feature>
<dbReference type="InterPro" id="IPR011992">
    <property type="entry name" value="EF-hand-dom_pair"/>
</dbReference>
<evidence type="ECO:0000313" key="7">
    <source>
        <dbReference type="EMBL" id="KAJ8610372.1"/>
    </source>
</evidence>
<dbReference type="Pfam" id="PF00168">
    <property type="entry name" value="C2"/>
    <property type="match status" value="1"/>
</dbReference>
<dbReference type="SUPFAM" id="SSF49562">
    <property type="entry name" value="C2 domain (Calcium/lipid-binding domain, CaLB)"/>
    <property type="match status" value="1"/>
</dbReference>
<proteinExistence type="predicted"/>
<feature type="region of interest" description="Disordered" evidence="3">
    <location>
        <begin position="876"/>
        <end position="900"/>
    </location>
</feature>
<feature type="domain" description="EF-hand" evidence="6">
    <location>
        <begin position="323"/>
        <end position="358"/>
    </location>
</feature>
<dbReference type="InterPro" id="IPR035892">
    <property type="entry name" value="C2_domain_sf"/>
</dbReference>
<name>A0AAD7XQA1_9STRA</name>
<feature type="transmembrane region" description="Helical" evidence="4">
    <location>
        <begin position="285"/>
        <end position="316"/>
    </location>
</feature>
<feature type="region of interest" description="Disordered" evidence="3">
    <location>
        <begin position="422"/>
        <end position="493"/>
    </location>
</feature>
<keyword evidence="4" id="KW-0472">Membrane</keyword>
<dbReference type="Pfam" id="PF13499">
    <property type="entry name" value="EF-hand_7"/>
    <property type="match status" value="2"/>
</dbReference>
<protein>
    <recommendedName>
        <fullName evidence="9">Calmodulin</fullName>
    </recommendedName>
</protein>
<dbReference type="Proteomes" id="UP001230188">
    <property type="component" value="Unassembled WGS sequence"/>
</dbReference>
<keyword evidence="4" id="KW-1133">Transmembrane helix</keyword>
<dbReference type="PANTHER" id="PTHR45911">
    <property type="entry name" value="C2 DOMAIN-CONTAINING PROTEIN"/>
    <property type="match status" value="1"/>
</dbReference>
<dbReference type="EMBL" id="JAQMWT010000109">
    <property type="protein sequence ID" value="KAJ8610372.1"/>
    <property type="molecule type" value="Genomic_DNA"/>
</dbReference>
<dbReference type="Gene3D" id="2.60.40.150">
    <property type="entry name" value="C2 domain"/>
    <property type="match status" value="1"/>
</dbReference>
<evidence type="ECO:0000259" key="5">
    <source>
        <dbReference type="PROSITE" id="PS50004"/>
    </source>
</evidence>
<evidence type="ECO:0000256" key="1">
    <source>
        <dbReference type="ARBA" id="ARBA00022723"/>
    </source>
</evidence>
<dbReference type="CDD" id="cd00051">
    <property type="entry name" value="EFh"/>
    <property type="match status" value="2"/>
</dbReference>
<keyword evidence="2" id="KW-0106">Calcium</keyword>
<feature type="domain" description="EF-hand" evidence="6">
    <location>
        <begin position="690"/>
        <end position="725"/>
    </location>
</feature>
<dbReference type="PANTHER" id="PTHR45911:SF4">
    <property type="entry name" value="MULTIPLE C2 AND TRANSMEMBRANE DOMAIN-CONTAINING PROTEIN"/>
    <property type="match status" value="1"/>
</dbReference>
<evidence type="ECO:0000256" key="2">
    <source>
        <dbReference type="ARBA" id="ARBA00022837"/>
    </source>
</evidence>
<dbReference type="InterPro" id="IPR018247">
    <property type="entry name" value="EF_Hand_1_Ca_BS"/>
</dbReference>
<feature type="domain" description="EF-hand" evidence="6">
    <location>
        <begin position="640"/>
        <end position="675"/>
    </location>
</feature>
<dbReference type="SUPFAM" id="SSF47473">
    <property type="entry name" value="EF-hand"/>
    <property type="match status" value="1"/>
</dbReference>